<proteinExistence type="predicted"/>
<feature type="non-terminal residue" evidence="1">
    <location>
        <position position="1"/>
    </location>
</feature>
<comment type="caution">
    <text evidence="1">The sequence shown here is derived from an EMBL/GenBank/DDBJ whole genome shotgun (WGS) entry which is preliminary data.</text>
</comment>
<protein>
    <submittedName>
        <fullName evidence="1">Uncharacterized protein</fullName>
    </submittedName>
</protein>
<accession>A0A0F9H233</accession>
<name>A0A0F9H233_9ZZZZ</name>
<evidence type="ECO:0000313" key="1">
    <source>
        <dbReference type="EMBL" id="KKM05110.1"/>
    </source>
</evidence>
<gene>
    <name evidence="1" type="ORF">LCGC14_1757370</name>
</gene>
<sequence>IHTGQVTAIHLVAGRLKVSIPKLIEEMKIECTALDNGSPNLKSLKHDEAVSILQRLQKLSADGDIPEELKND</sequence>
<organism evidence="1">
    <name type="scientific">marine sediment metagenome</name>
    <dbReference type="NCBI Taxonomy" id="412755"/>
    <lineage>
        <taxon>unclassified sequences</taxon>
        <taxon>metagenomes</taxon>
        <taxon>ecological metagenomes</taxon>
    </lineage>
</organism>
<dbReference type="EMBL" id="LAZR01016298">
    <property type="protein sequence ID" value="KKM05110.1"/>
    <property type="molecule type" value="Genomic_DNA"/>
</dbReference>
<dbReference type="AlphaFoldDB" id="A0A0F9H233"/>
<reference evidence="1" key="1">
    <citation type="journal article" date="2015" name="Nature">
        <title>Complex archaea that bridge the gap between prokaryotes and eukaryotes.</title>
        <authorList>
            <person name="Spang A."/>
            <person name="Saw J.H."/>
            <person name="Jorgensen S.L."/>
            <person name="Zaremba-Niedzwiedzka K."/>
            <person name="Martijn J."/>
            <person name="Lind A.E."/>
            <person name="van Eijk R."/>
            <person name="Schleper C."/>
            <person name="Guy L."/>
            <person name="Ettema T.J."/>
        </authorList>
    </citation>
    <scope>NUCLEOTIDE SEQUENCE</scope>
</reference>